<evidence type="ECO:0000256" key="3">
    <source>
        <dbReference type="ARBA" id="ARBA00023122"/>
    </source>
</evidence>
<comment type="caution">
    <text evidence="10">The sequence shown here is derived from an EMBL/GenBank/DDBJ whole genome shotgun (WGS) entry which is preliminary data.</text>
</comment>
<feature type="site" description="Catalytically relevant" evidence="6">
    <location>
        <position position="188"/>
    </location>
</feature>
<dbReference type="eggNOG" id="COG0794">
    <property type="taxonomic scope" value="Bacteria"/>
</dbReference>
<dbReference type="GO" id="GO:1901135">
    <property type="term" value="P:carbohydrate derivative metabolic process"/>
    <property type="evidence" value="ECO:0007669"/>
    <property type="project" value="InterPro"/>
</dbReference>
<gene>
    <name evidence="10" type="ORF">LS65_002670</name>
</gene>
<dbReference type="InterPro" id="IPR046348">
    <property type="entry name" value="SIS_dom_sf"/>
</dbReference>
<dbReference type="InterPro" id="IPR035474">
    <property type="entry name" value="SIS_Kpsf"/>
</dbReference>
<dbReference type="Proteomes" id="UP000029707">
    <property type="component" value="Unassembled WGS sequence"/>
</dbReference>
<dbReference type="Gene3D" id="3.10.580.10">
    <property type="entry name" value="CBS-domain"/>
    <property type="match status" value="1"/>
</dbReference>
<protein>
    <submittedName>
        <fullName evidence="10">KpsF/GutQ family sugar-phosphate isomerase</fullName>
    </submittedName>
</protein>
<reference evidence="10 11" key="1">
    <citation type="journal article" date="2014" name="Genome Announc.">
        <title>Draft genome sequences of eight enterohepatic helicobacter species isolated from both laboratory and wild rodents.</title>
        <authorList>
            <person name="Sheh A."/>
            <person name="Shen Z."/>
            <person name="Fox J.G."/>
        </authorList>
    </citation>
    <scope>NUCLEOTIDE SEQUENCE [LARGE SCALE GENOMIC DNA]</scope>
    <source>
        <strain evidence="10 11">MIT 01-6451</strain>
    </source>
</reference>
<dbReference type="eggNOG" id="COG2905">
    <property type="taxonomic scope" value="Bacteria"/>
</dbReference>
<feature type="site" description="Catalytically relevant" evidence="6">
    <location>
        <position position="147"/>
    </location>
</feature>
<dbReference type="PANTHER" id="PTHR42745">
    <property type="match status" value="1"/>
</dbReference>
<evidence type="ECO:0000256" key="2">
    <source>
        <dbReference type="ARBA" id="ARBA00022737"/>
    </source>
</evidence>
<dbReference type="SUPFAM" id="SSF53697">
    <property type="entry name" value="SIS domain"/>
    <property type="match status" value="1"/>
</dbReference>
<feature type="domain" description="CBS" evidence="8">
    <location>
        <begin position="205"/>
        <end position="262"/>
    </location>
</feature>
<feature type="domain" description="CBS" evidence="8">
    <location>
        <begin position="271"/>
        <end position="323"/>
    </location>
</feature>
<feature type="domain" description="SIS" evidence="9">
    <location>
        <begin position="36"/>
        <end position="179"/>
    </location>
</feature>
<feature type="binding site" evidence="5">
    <location>
        <position position="77"/>
    </location>
    <ligand>
        <name>Zn(2+)</name>
        <dbReference type="ChEBI" id="CHEBI:29105"/>
    </ligand>
</feature>
<dbReference type="GO" id="GO:0005975">
    <property type="term" value="P:carbohydrate metabolic process"/>
    <property type="evidence" value="ECO:0007669"/>
    <property type="project" value="InterPro"/>
</dbReference>
<dbReference type="OrthoDB" id="9762536at2"/>
<feature type="site" description="Catalytically relevant" evidence="6">
    <location>
        <position position="54"/>
    </location>
</feature>
<dbReference type="RefSeq" id="WP_034362705.1">
    <property type="nucleotide sequence ID" value="NZ_CAJUDB010000001.1"/>
</dbReference>
<dbReference type="AlphaFoldDB" id="A0A099BB86"/>
<dbReference type="PROSITE" id="PS51371">
    <property type="entry name" value="CBS"/>
    <property type="match status" value="2"/>
</dbReference>
<evidence type="ECO:0000256" key="4">
    <source>
        <dbReference type="PIRNR" id="PIRNR004692"/>
    </source>
</evidence>
<keyword evidence="3 7" id="KW-0129">CBS domain</keyword>
<evidence type="ECO:0000313" key="10">
    <source>
        <dbReference type="EMBL" id="TLE02846.1"/>
    </source>
</evidence>
<evidence type="ECO:0000256" key="7">
    <source>
        <dbReference type="PROSITE-ProRule" id="PRU00703"/>
    </source>
</evidence>
<evidence type="ECO:0000256" key="5">
    <source>
        <dbReference type="PIRSR" id="PIRSR004692-2"/>
    </source>
</evidence>
<dbReference type="InterPro" id="IPR000644">
    <property type="entry name" value="CBS_dom"/>
</dbReference>
<name>A0A099BB86_9HELI</name>
<keyword evidence="2" id="KW-0677">Repeat</keyword>
<organism evidence="10 11">
    <name type="scientific">Helicobacter japonicus</name>
    <dbReference type="NCBI Taxonomy" id="425400"/>
    <lineage>
        <taxon>Bacteria</taxon>
        <taxon>Pseudomonadati</taxon>
        <taxon>Campylobacterota</taxon>
        <taxon>Epsilonproteobacteria</taxon>
        <taxon>Campylobacterales</taxon>
        <taxon>Helicobacteraceae</taxon>
        <taxon>Helicobacter</taxon>
    </lineage>
</organism>
<keyword evidence="5" id="KW-0862">Zinc</keyword>
<dbReference type="GO" id="GO:0097367">
    <property type="term" value="F:carbohydrate derivative binding"/>
    <property type="evidence" value="ECO:0007669"/>
    <property type="project" value="InterPro"/>
</dbReference>
<dbReference type="InterPro" id="IPR050986">
    <property type="entry name" value="GutQ/KpsF_isomerases"/>
</dbReference>
<dbReference type="NCBIfam" id="TIGR00393">
    <property type="entry name" value="kpsF"/>
    <property type="match status" value="1"/>
</dbReference>
<accession>A0A099BB86</accession>
<dbReference type="CDD" id="cd04604">
    <property type="entry name" value="CBS_pair_SIS_assoc"/>
    <property type="match status" value="1"/>
</dbReference>
<dbReference type="InterPro" id="IPR001347">
    <property type="entry name" value="SIS_dom"/>
</dbReference>
<dbReference type="SMART" id="SM00116">
    <property type="entry name" value="CBS"/>
    <property type="match status" value="2"/>
</dbReference>
<keyword evidence="11" id="KW-1185">Reference proteome</keyword>
<dbReference type="InterPro" id="IPR046342">
    <property type="entry name" value="CBS_dom_sf"/>
</dbReference>
<keyword evidence="5" id="KW-0479">Metal-binding</keyword>
<dbReference type="FunFam" id="3.40.50.10490:FF:000011">
    <property type="entry name" value="Arabinose 5-phosphate isomerase"/>
    <property type="match status" value="1"/>
</dbReference>
<dbReference type="PIRSF" id="PIRSF004692">
    <property type="entry name" value="KdsD_KpsF"/>
    <property type="match status" value="1"/>
</dbReference>
<dbReference type="Gene3D" id="3.40.50.10490">
    <property type="entry name" value="Glucose-6-phosphate isomerase like protein, domain 1"/>
    <property type="match status" value="1"/>
</dbReference>
<evidence type="ECO:0000259" key="8">
    <source>
        <dbReference type="PROSITE" id="PS51371"/>
    </source>
</evidence>
<dbReference type="Pfam" id="PF00571">
    <property type="entry name" value="CBS"/>
    <property type="match status" value="2"/>
</dbReference>
<evidence type="ECO:0000256" key="1">
    <source>
        <dbReference type="ARBA" id="ARBA00008165"/>
    </source>
</evidence>
<comment type="similarity">
    <text evidence="1 4">Belongs to the SIS family. GutQ/KpsF subfamily.</text>
</comment>
<dbReference type="PROSITE" id="PS51464">
    <property type="entry name" value="SIS"/>
    <property type="match status" value="1"/>
</dbReference>
<dbReference type="CDD" id="cd05014">
    <property type="entry name" value="SIS_Kpsf"/>
    <property type="match status" value="1"/>
</dbReference>
<dbReference type="GO" id="GO:0046872">
    <property type="term" value="F:metal ion binding"/>
    <property type="evidence" value="ECO:0007669"/>
    <property type="project" value="UniProtKB-KW"/>
</dbReference>
<sequence length="323" mass="35227">MAKLDYALIAKEVLEIESATLLEATKKLNGIELEKIVNLIVDSQSKLVVCGVGKSGLIGAKISATLSSTGTPSVFMHPTEAMHGDLGLLQKNDIILAISYSGKSEELLNIIPHIKRLGNPIITMSKDKDSPLSRMGDYFLDISIQKEACPLNIAPTSSTTLTLALGDALAVCLMRKRDFQADNFASFHPGGALGKQLFVKIKDLMQIENLPLITPDMSLSQAIIIMSEKRLGSAIIVQNNKVLGILSDGDLRRAMMKKHFNLNDPVSNYATLKPKICDNPNILAFDALKLMEENKIQLLIITDKQNHIQGVIHLHTLIAAGLR</sequence>
<dbReference type="STRING" id="425400.LS65_07205"/>
<dbReference type="PANTHER" id="PTHR42745:SF1">
    <property type="entry name" value="ARABINOSE 5-PHOSPHATE ISOMERASE KDSD"/>
    <property type="match status" value="1"/>
</dbReference>
<evidence type="ECO:0000313" key="11">
    <source>
        <dbReference type="Proteomes" id="UP000029707"/>
    </source>
</evidence>
<proteinExistence type="inferred from homology"/>
<dbReference type="Pfam" id="PF01380">
    <property type="entry name" value="SIS"/>
    <property type="match status" value="1"/>
</dbReference>
<dbReference type="GO" id="GO:0019146">
    <property type="term" value="F:arabinose-5-phosphate isomerase activity"/>
    <property type="evidence" value="ECO:0007669"/>
    <property type="project" value="UniProtKB-ARBA"/>
</dbReference>
<evidence type="ECO:0000256" key="6">
    <source>
        <dbReference type="PIRSR" id="PIRSR004692-3"/>
    </source>
</evidence>
<dbReference type="InterPro" id="IPR004800">
    <property type="entry name" value="KdsD/KpsF-type"/>
</dbReference>
<dbReference type="EMBL" id="JRMQ02000002">
    <property type="protein sequence ID" value="TLE02846.1"/>
    <property type="molecule type" value="Genomic_DNA"/>
</dbReference>
<feature type="site" description="Catalytically relevant" evidence="6">
    <location>
        <position position="106"/>
    </location>
</feature>
<evidence type="ECO:0000259" key="9">
    <source>
        <dbReference type="PROSITE" id="PS51464"/>
    </source>
</evidence>
<keyword evidence="10" id="KW-0413">Isomerase</keyword>